<sequence>MYSNTSSNGVGGENDSAIEPGSEIPNSGAGATGNGVFHGILKGKYDTGLTHDHDSSVYQQFQEDVGNLENPGPEAVADGENQENPRDEEEDEEVSAHNRSHDSIESRRTIIEADDFASFLARDDEDEDYMNDFRDEDIDFDAGGDPEGGVDLSMLLGGGKSNNPYMLDFTSGMLGDSEAEDEEDDRTLSHSGESQENHTPRERNGGDDVSQIKRTTKEPPRSNPAENGGSSEVLVTPRSEGGGRRRSKKSRSVRKTESWLRHSSSFQHRSLDAEEGSEGSGRRDQEDEDEELESPPRNFREEINNNVAKMHFAPGIGFVGGSNLYHASDGRASYHPAAVPARSAGLPGLSKYFIHDGTSGVPSSSTSSQPNPGESHHQFQQTSSSIPSLSSHTYNSHHQQQYHHQHHHRDYELQQRAGDNNIEGFEPPDSQSSPKLRRSFDGSFRHSSHHAGDHSRDAYSQFDNAEHQYQENASRHQFRPASPSQLLPSRLQHYAVETPLGSRPRSFSASLDNLHRNDPASTFNLDTGSNVSGEEGSDSGFPPNHMSRRNSLPNIPSALHTSETEFPSDAQRLLLQRGVDATAGMCRNCGFSRNDYLFKIGLLQTQLEKTEKELKRKEKQWAGDLGELRKDNERQQKVISQSLSLGPEARIEATMQHEITRLTSENLDLRESIDKQSDQIRKLKKLLKVYAKKLKDGEAAEIAAELEGEENATAGSDAIATVIHRERTYMGMLEYKREDEGALIKNLVLDLKPKVSTGHIPGLPAYILFMCVRHTDYVNDDEKVKSLLTSTINGIKKVVKRHSDDLERITMWLANTCRLLHTLKQYSGEKQFQAENTSKQTEQSLRNFDLSEYRQVFSDLAVWNYQALMKLMEELIQNTIVPAILEHEAIAGLTASKPSGLRGRSSSNAKDLESGKDSQISLDALIRVLNSYMRIVKQHAVDPELVKQIFRQLFYYLCAGALNNLLLRKDMCNWSKGMQIRYNLSHLEQWLRDNSLHEFGAQAALEPIIQASQLLQARKTDSDVESICDMCSKLTTAQIVKILNIYTPVDEFEERVPIAFIRKIQARLKTRDSQQASSTAGTASSTTLLLDTKYSYPVTFPFNPSSVALETISVPEQLHLGFLVRH</sequence>
<dbReference type="AlphaFoldDB" id="A0AAV4IQU2"/>
<feature type="region of interest" description="Disordered" evidence="2">
    <location>
        <begin position="135"/>
        <end position="305"/>
    </location>
</feature>
<dbReference type="InterPro" id="IPR052072">
    <property type="entry name" value="Vascular_dev_regulator"/>
</dbReference>
<dbReference type="GO" id="GO:0051020">
    <property type="term" value="F:GTPase binding"/>
    <property type="evidence" value="ECO:0007669"/>
    <property type="project" value="TreeGrafter"/>
</dbReference>
<feature type="compositionally biased region" description="Low complexity" evidence="2">
    <location>
        <begin position="357"/>
        <end position="373"/>
    </location>
</feature>
<feature type="region of interest" description="Disordered" evidence="2">
    <location>
        <begin position="501"/>
        <end position="565"/>
    </location>
</feature>
<protein>
    <submittedName>
        <fullName evidence="4">Unconventional myosin-Va-like</fullName>
    </submittedName>
</protein>
<keyword evidence="5" id="KW-1185">Reference proteome</keyword>
<dbReference type="SMART" id="SM01132">
    <property type="entry name" value="DIL"/>
    <property type="match status" value="1"/>
</dbReference>
<evidence type="ECO:0000313" key="4">
    <source>
        <dbReference type="EMBL" id="GFS12178.1"/>
    </source>
</evidence>
<feature type="region of interest" description="Disordered" evidence="2">
    <location>
        <begin position="357"/>
        <end position="456"/>
    </location>
</feature>
<dbReference type="PANTHER" id="PTHR16027">
    <property type="entry name" value="DILUTE DOMAIN-CONTAINING PROTEIN YPR089W"/>
    <property type="match status" value="1"/>
</dbReference>
<accession>A0AAV4IQU2</accession>
<evidence type="ECO:0000256" key="2">
    <source>
        <dbReference type="SAM" id="MobiDB-lite"/>
    </source>
</evidence>
<dbReference type="InterPro" id="IPR002710">
    <property type="entry name" value="Dilute_dom"/>
</dbReference>
<feature type="compositionally biased region" description="Acidic residues" evidence="2">
    <location>
        <begin position="135"/>
        <end position="144"/>
    </location>
</feature>
<evidence type="ECO:0000256" key="1">
    <source>
        <dbReference type="SAM" id="Coils"/>
    </source>
</evidence>
<keyword evidence="1" id="KW-0175">Coiled coil</keyword>
<dbReference type="EMBL" id="BMAT01006407">
    <property type="protein sequence ID" value="GFS12178.1"/>
    <property type="molecule type" value="Genomic_DNA"/>
</dbReference>
<dbReference type="Proteomes" id="UP000762676">
    <property type="component" value="Unassembled WGS sequence"/>
</dbReference>
<gene>
    <name evidence="4" type="ORF">ElyMa_003104800</name>
</gene>
<dbReference type="PROSITE" id="PS51126">
    <property type="entry name" value="DILUTE"/>
    <property type="match status" value="1"/>
</dbReference>
<feature type="compositionally biased region" description="Basic residues" evidence="2">
    <location>
        <begin position="244"/>
        <end position="253"/>
    </location>
</feature>
<organism evidence="4 5">
    <name type="scientific">Elysia marginata</name>
    <dbReference type="NCBI Taxonomy" id="1093978"/>
    <lineage>
        <taxon>Eukaryota</taxon>
        <taxon>Metazoa</taxon>
        <taxon>Spiralia</taxon>
        <taxon>Lophotrochozoa</taxon>
        <taxon>Mollusca</taxon>
        <taxon>Gastropoda</taxon>
        <taxon>Heterobranchia</taxon>
        <taxon>Euthyneura</taxon>
        <taxon>Panpulmonata</taxon>
        <taxon>Sacoglossa</taxon>
        <taxon>Placobranchoidea</taxon>
        <taxon>Plakobranchidae</taxon>
        <taxon>Elysia</taxon>
    </lineage>
</organism>
<feature type="region of interest" description="Disordered" evidence="2">
    <location>
        <begin position="1"/>
        <end position="109"/>
    </location>
</feature>
<feature type="compositionally biased region" description="Polar residues" evidence="2">
    <location>
        <begin position="549"/>
        <end position="565"/>
    </location>
</feature>
<feature type="domain" description="Dilute" evidence="3">
    <location>
        <begin position="789"/>
        <end position="1070"/>
    </location>
</feature>
<feature type="coiled-coil region" evidence="1">
    <location>
        <begin position="666"/>
        <end position="693"/>
    </location>
</feature>
<name>A0AAV4IQU2_9GAST</name>
<proteinExistence type="predicted"/>
<feature type="compositionally biased region" description="Polar residues" evidence="2">
    <location>
        <begin position="519"/>
        <end position="532"/>
    </location>
</feature>
<dbReference type="Pfam" id="PF01843">
    <property type="entry name" value="DIL"/>
    <property type="match status" value="1"/>
</dbReference>
<reference evidence="4 5" key="1">
    <citation type="journal article" date="2021" name="Elife">
        <title>Chloroplast acquisition without the gene transfer in kleptoplastic sea slugs, Plakobranchus ocellatus.</title>
        <authorList>
            <person name="Maeda T."/>
            <person name="Takahashi S."/>
            <person name="Yoshida T."/>
            <person name="Shimamura S."/>
            <person name="Takaki Y."/>
            <person name="Nagai Y."/>
            <person name="Toyoda A."/>
            <person name="Suzuki Y."/>
            <person name="Arimoto A."/>
            <person name="Ishii H."/>
            <person name="Satoh N."/>
            <person name="Nishiyama T."/>
            <person name="Hasebe M."/>
            <person name="Maruyama T."/>
            <person name="Minagawa J."/>
            <person name="Obokata J."/>
            <person name="Shigenobu S."/>
        </authorList>
    </citation>
    <scope>NUCLEOTIDE SEQUENCE [LARGE SCALE GENOMIC DNA]</scope>
</reference>
<feature type="compositionally biased region" description="Basic and acidic residues" evidence="2">
    <location>
        <begin position="94"/>
        <end position="109"/>
    </location>
</feature>
<feature type="compositionally biased region" description="Basic and acidic residues" evidence="2">
    <location>
        <begin position="43"/>
        <end position="55"/>
    </location>
</feature>
<evidence type="ECO:0000259" key="3">
    <source>
        <dbReference type="PROSITE" id="PS51126"/>
    </source>
</evidence>
<comment type="caution">
    <text evidence="4">The sequence shown here is derived from an EMBL/GenBank/DDBJ whole genome shotgun (WGS) entry which is preliminary data.</text>
</comment>
<feature type="compositionally biased region" description="Basic and acidic residues" evidence="2">
    <location>
        <begin position="193"/>
        <end position="206"/>
    </location>
</feature>
<feature type="compositionally biased region" description="Basic and acidic residues" evidence="2">
    <location>
        <begin position="438"/>
        <end position="456"/>
    </location>
</feature>
<dbReference type="CDD" id="cd15470">
    <property type="entry name" value="Myo5_CBD"/>
    <property type="match status" value="1"/>
</dbReference>
<dbReference type="PANTHER" id="PTHR16027:SF6">
    <property type="entry name" value="DILUTE DOMAIN-CONTAINING PROTEIN"/>
    <property type="match status" value="1"/>
</dbReference>
<evidence type="ECO:0000313" key="5">
    <source>
        <dbReference type="Proteomes" id="UP000762676"/>
    </source>
</evidence>